<evidence type="ECO:0000256" key="1">
    <source>
        <dbReference type="SAM" id="MobiDB-lite"/>
    </source>
</evidence>
<feature type="region of interest" description="Disordered" evidence="1">
    <location>
        <begin position="1"/>
        <end position="26"/>
    </location>
</feature>
<evidence type="ECO:0000313" key="2">
    <source>
        <dbReference type="EMBL" id="GAA1256168.1"/>
    </source>
</evidence>
<keyword evidence="3" id="KW-1185">Reference proteome</keyword>
<comment type="caution">
    <text evidence="2">The sequence shown here is derived from an EMBL/GenBank/DDBJ whole genome shotgun (WGS) entry which is preliminary data.</text>
</comment>
<gene>
    <name evidence="2" type="ORF">GCM10009665_53300</name>
</gene>
<sequence>MKGLLPPGKVSQEEASGTDGGARALPPHADVVLDDGHGAAVISIGFTRYAPGGGTDFAACPDATLVPVDACTASTLADGSTLVLLQGYEYPDRHVPTKRWDAMLLHPDGGLVTLTEWNAPAEKDAAVTRDEPPLTLAQLTAVVGDPKAWDPVLAGLPAPAPVTEQRLGMTRQEMITVLPTLLPAGLSTAGADGQDGYTHLTVDDGKGASLVEVNADDLGRRDADPQALLGPGDVSVLPDGSHLVVNRNADSGGKGGSGIVRWTVAVVRPDGTRVVVAATNSAAARLNATRATPALTVEQMQAIATSPAWHLHPITSTH</sequence>
<accession>A0ABP4HA98</accession>
<evidence type="ECO:0000313" key="3">
    <source>
        <dbReference type="Proteomes" id="UP001500037"/>
    </source>
</evidence>
<proteinExistence type="predicted"/>
<name>A0ABP4HA98_9ACTN</name>
<protein>
    <submittedName>
        <fullName evidence="2">Uncharacterized protein</fullName>
    </submittedName>
</protein>
<organism evidence="2 3">
    <name type="scientific">Kitasatospora nipponensis</name>
    <dbReference type="NCBI Taxonomy" id="258049"/>
    <lineage>
        <taxon>Bacteria</taxon>
        <taxon>Bacillati</taxon>
        <taxon>Actinomycetota</taxon>
        <taxon>Actinomycetes</taxon>
        <taxon>Kitasatosporales</taxon>
        <taxon>Streptomycetaceae</taxon>
        <taxon>Kitasatospora</taxon>
    </lineage>
</organism>
<dbReference type="Proteomes" id="UP001500037">
    <property type="component" value="Unassembled WGS sequence"/>
</dbReference>
<reference evidence="3" key="1">
    <citation type="journal article" date="2019" name="Int. J. Syst. Evol. Microbiol.">
        <title>The Global Catalogue of Microorganisms (GCM) 10K type strain sequencing project: providing services to taxonomists for standard genome sequencing and annotation.</title>
        <authorList>
            <consortium name="The Broad Institute Genomics Platform"/>
            <consortium name="The Broad Institute Genome Sequencing Center for Infectious Disease"/>
            <person name="Wu L."/>
            <person name="Ma J."/>
        </authorList>
    </citation>
    <scope>NUCLEOTIDE SEQUENCE [LARGE SCALE GENOMIC DNA]</scope>
    <source>
        <strain evidence="3">JCM 13004</strain>
    </source>
</reference>
<dbReference type="EMBL" id="BAAALF010000118">
    <property type="protein sequence ID" value="GAA1256168.1"/>
    <property type="molecule type" value="Genomic_DNA"/>
</dbReference>